<evidence type="ECO:0000313" key="10">
    <source>
        <dbReference type="Proteomes" id="UP000001918"/>
    </source>
</evidence>
<accession>D1A2R5</accession>
<dbReference type="PROSITE" id="PS50928">
    <property type="entry name" value="ABC_TM1"/>
    <property type="match status" value="1"/>
</dbReference>
<evidence type="ECO:0000256" key="5">
    <source>
        <dbReference type="ARBA" id="ARBA00022989"/>
    </source>
</evidence>
<evidence type="ECO:0000256" key="7">
    <source>
        <dbReference type="RuleBase" id="RU363032"/>
    </source>
</evidence>
<dbReference type="PANTHER" id="PTHR43163:SF6">
    <property type="entry name" value="DIPEPTIDE TRANSPORT SYSTEM PERMEASE PROTEIN DPPB-RELATED"/>
    <property type="match status" value="1"/>
</dbReference>
<feature type="transmembrane region" description="Helical" evidence="7">
    <location>
        <begin position="319"/>
        <end position="345"/>
    </location>
</feature>
<keyword evidence="4 7" id="KW-0812">Transmembrane</keyword>
<dbReference type="Proteomes" id="UP000001918">
    <property type="component" value="Chromosome"/>
</dbReference>
<evidence type="ECO:0000256" key="4">
    <source>
        <dbReference type="ARBA" id="ARBA00022692"/>
    </source>
</evidence>
<feature type="transmembrane region" description="Helical" evidence="7">
    <location>
        <begin position="25"/>
        <end position="46"/>
    </location>
</feature>
<keyword evidence="10" id="KW-1185">Reference proteome</keyword>
<dbReference type="HOGENOM" id="CLU_036879_0_0_11"/>
<evidence type="ECO:0000313" key="9">
    <source>
        <dbReference type="EMBL" id="ACY97863.1"/>
    </source>
</evidence>
<feature type="transmembrane region" description="Helical" evidence="7">
    <location>
        <begin position="272"/>
        <end position="294"/>
    </location>
</feature>
<keyword evidence="6 7" id="KW-0472">Membrane</keyword>
<gene>
    <name evidence="9" type="ordered locus">Tcur_2297</name>
</gene>
<dbReference type="GO" id="GO:0005886">
    <property type="term" value="C:plasma membrane"/>
    <property type="evidence" value="ECO:0007669"/>
    <property type="project" value="UniProtKB-SubCell"/>
</dbReference>
<evidence type="ECO:0000259" key="8">
    <source>
        <dbReference type="PROSITE" id="PS50928"/>
    </source>
</evidence>
<feature type="transmembrane region" description="Helical" evidence="7">
    <location>
        <begin position="172"/>
        <end position="194"/>
    </location>
</feature>
<comment type="subcellular location">
    <subcellularLocation>
        <location evidence="1 7">Cell membrane</location>
        <topology evidence="1 7">Multi-pass membrane protein</topology>
    </subcellularLocation>
</comment>
<sequence length="352" mass="37512">MAGGAAELRRPPPPPTVITFIVRRLLGAVVLMFVITAVTFAIFFLVPRAAGVTPDDLAARYAGKSPTPEALAQIKERLGLDEPVAVQYGLFVKALVLGDTYDTGTAEIECPAPCLGYSFRTSTPVLEEILSRAPVTLSVALGAAVLWVIFGVGIGVLSALRRGSLFDRMAMVTALAGVSLPIFFTGLLSLAFVVHAWGWLPSPSYVPLTKDPAGWFSGLILPWITLAFLYAAMYARLTRAGMLETMNEDFIRTARAKGLPERTVVVKHGLRAALTPLLTVFGLDLGVLLGGAVLTEKTFSLKGLGQLSLDGVIQSDLPVVLGVVLFAALFVVLANLIVDILYGVVDPRVRHS</sequence>
<keyword evidence="3" id="KW-1003">Cell membrane</keyword>
<feature type="transmembrane region" description="Helical" evidence="7">
    <location>
        <begin position="214"/>
        <end position="235"/>
    </location>
</feature>
<dbReference type="eggNOG" id="COG0601">
    <property type="taxonomic scope" value="Bacteria"/>
</dbReference>
<dbReference type="SUPFAM" id="SSF161098">
    <property type="entry name" value="MetI-like"/>
    <property type="match status" value="1"/>
</dbReference>
<dbReference type="AlphaFoldDB" id="D1A2R5"/>
<dbReference type="STRING" id="471852.Tcur_2297"/>
<dbReference type="InterPro" id="IPR045621">
    <property type="entry name" value="BPD_transp_1_N"/>
</dbReference>
<organism evidence="9 10">
    <name type="scientific">Thermomonospora curvata (strain ATCC 19995 / DSM 43183 / JCM 3096 / KCTC 9072 / NBRC 15933 / NCIMB 10081 / Henssen B9)</name>
    <dbReference type="NCBI Taxonomy" id="471852"/>
    <lineage>
        <taxon>Bacteria</taxon>
        <taxon>Bacillati</taxon>
        <taxon>Actinomycetota</taxon>
        <taxon>Actinomycetes</taxon>
        <taxon>Streptosporangiales</taxon>
        <taxon>Thermomonosporaceae</taxon>
        <taxon>Thermomonospora</taxon>
    </lineage>
</organism>
<dbReference type="Pfam" id="PF00528">
    <property type="entry name" value="BPD_transp_1"/>
    <property type="match status" value="1"/>
</dbReference>
<dbReference type="Pfam" id="PF19300">
    <property type="entry name" value="BPD_transp_1_N"/>
    <property type="match status" value="1"/>
</dbReference>
<dbReference type="EMBL" id="CP001738">
    <property type="protein sequence ID" value="ACY97863.1"/>
    <property type="molecule type" value="Genomic_DNA"/>
</dbReference>
<evidence type="ECO:0000256" key="1">
    <source>
        <dbReference type="ARBA" id="ARBA00004651"/>
    </source>
</evidence>
<proteinExistence type="inferred from homology"/>
<dbReference type="CDD" id="cd06261">
    <property type="entry name" value="TM_PBP2"/>
    <property type="match status" value="1"/>
</dbReference>
<dbReference type="InterPro" id="IPR000515">
    <property type="entry name" value="MetI-like"/>
</dbReference>
<dbReference type="Gene3D" id="1.10.3720.10">
    <property type="entry name" value="MetI-like"/>
    <property type="match status" value="1"/>
</dbReference>
<dbReference type="KEGG" id="tcu:Tcur_2297"/>
<evidence type="ECO:0000256" key="2">
    <source>
        <dbReference type="ARBA" id="ARBA00022448"/>
    </source>
</evidence>
<evidence type="ECO:0000256" key="3">
    <source>
        <dbReference type="ARBA" id="ARBA00022475"/>
    </source>
</evidence>
<keyword evidence="5 7" id="KW-1133">Transmembrane helix</keyword>
<feature type="transmembrane region" description="Helical" evidence="7">
    <location>
        <begin position="135"/>
        <end position="160"/>
    </location>
</feature>
<protein>
    <submittedName>
        <fullName evidence="9">Binding-protein-dependent transport systems inner membrane component</fullName>
    </submittedName>
</protein>
<reference evidence="9 10" key="1">
    <citation type="journal article" date="2011" name="Stand. Genomic Sci.">
        <title>Complete genome sequence of Thermomonospora curvata type strain (B9).</title>
        <authorList>
            <person name="Chertkov O."/>
            <person name="Sikorski J."/>
            <person name="Nolan M."/>
            <person name="Lapidus A."/>
            <person name="Lucas S."/>
            <person name="Del Rio T.G."/>
            <person name="Tice H."/>
            <person name="Cheng J.F."/>
            <person name="Goodwin L."/>
            <person name="Pitluck S."/>
            <person name="Liolios K."/>
            <person name="Ivanova N."/>
            <person name="Mavromatis K."/>
            <person name="Mikhailova N."/>
            <person name="Ovchinnikova G."/>
            <person name="Pati A."/>
            <person name="Chen A."/>
            <person name="Palaniappan K."/>
            <person name="Djao O.D."/>
            <person name="Land M."/>
            <person name="Hauser L."/>
            <person name="Chang Y.J."/>
            <person name="Jeffries C.D."/>
            <person name="Brettin T."/>
            <person name="Han C."/>
            <person name="Detter J.C."/>
            <person name="Rohde M."/>
            <person name="Goker M."/>
            <person name="Woyke T."/>
            <person name="Bristow J."/>
            <person name="Eisen J.A."/>
            <person name="Markowitz V."/>
            <person name="Hugenholtz P."/>
            <person name="Klenk H.P."/>
            <person name="Kyrpides N.C."/>
        </authorList>
    </citation>
    <scope>NUCLEOTIDE SEQUENCE [LARGE SCALE GENOMIC DNA]</scope>
    <source>
        <strain evidence="10">ATCC 19995 / DSM 43183 / JCM 3096 / KCTC 9072 / NBRC 15933 / NCIMB 10081 / Henssen B9</strain>
    </source>
</reference>
<keyword evidence="2 7" id="KW-0813">Transport</keyword>
<dbReference type="InterPro" id="IPR035906">
    <property type="entry name" value="MetI-like_sf"/>
</dbReference>
<comment type="similarity">
    <text evidence="7">Belongs to the binding-protein-dependent transport system permease family.</text>
</comment>
<evidence type="ECO:0000256" key="6">
    <source>
        <dbReference type="ARBA" id="ARBA00023136"/>
    </source>
</evidence>
<feature type="domain" description="ABC transmembrane type-1" evidence="8">
    <location>
        <begin position="133"/>
        <end position="342"/>
    </location>
</feature>
<dbReference type="PANTHER" id="PTHR43163">
    <property type="entry name" value="DIPEPTIDE TRANSPORT SYSTEM PERMEASE PROTEIN DPPB-RELATED"/>
    <property type="match status" value="1"/>
</dbReference>
<dbReference type="GO" id="GO:0055085">
    <property type="term" value="P:transmembrane transport"/>
    <property type="evidence" value="ECO:0007669"/>
    <property type="project" value="InterPro"/>
</dbReference>
<name>D1A2R5_THECD</name>